<dbReference type="Gene3D" id="3.40.710.10">
    <property type="entry name" value="DD-peptidase/beta-lactamase superfamily"/>
    <property type="match status" value="1"/>
</dbReference>
<evidence type="ECO:0000313" key="4">
    <source>
        <dbReference type="EMBL" id="QDH80014.1"/>
    </source>
</evidence>
<dbReference type="InterPro" id="IPR000871">
    <property type="entry name" value="Beta-lactam_class-A"/>
</dbReference>
<sequence>MKINRLVLVIFMLGCSLTSFGQKLKEDKKLSKALYSLMEDFKGTAGVYVEHLPSGKFAAINADTIFPTASIVKVPILIGVFDKIDRGELEYHQPLVYRDSIRYGGSGLMQFFEDSTKTDLSTLLALMITYSDNTTSLWNQALAGGGETINPIMEKYGMEFTRVNSRTPGRKGDWEKYGWGQTTPREMATLLKKIRKGEMISKVASERMYRLMTNVYYDDYALSQIPPYVQTAAKQGMVNASRSELVMVNAPHGDYVFYIATKNNQDTRWKPDNESWVLARKVSAFLWEYFEPKDKWVPAKGSEQYHGGLAY</sequence>
<dbReference type="GO" id="GO:0008800">
    <property type="term" value="F:beta-lactamase activity"/>
    <property type="evidence" value="ECO:0007669"/>
    <property type="project" value="UniProtKB-EC"/>
</dbReference>
<feature type="signal peptide" evidence="2">
    <location>
        <begin position="1"/>
        <end position="21"/>
    </location>
</feature>
<dbReference type="InterPro" id="IPR012338">
    <property type="entry name" value="Beta-lactam/transpept-like"/>
</dbReference>
<keyword evidence="5" id="KW-1185">Reference proteome</keyword>
<dbReference type="OrthoDB" id="1422836at2"/>
<name>A0A514CK23_9BACT</name>
<gene>
    <name evidence="4" type="ORF">FKX85_13620</name>
</gene>
<evidence type="ECO:0000313" key="5">
    <source>
        <dbReference type="Proteomes" id="UP000316614"/>
    </source>
</evidence>
<dbReference type="GO" id="GO:0046677">
    <property type="term" value="P:response to antibiotic"/>
    <property type="evidence" value="ECO:0007669"/>
    <property type="project" value="InterPro"/>
</dbReference>
<proteinExistence type="predicted"/>
<dbReference type="EMBL" id="CP041253">
    <property type="protein sequence ID" value="QDH80014.1"/>
    <property type="molecule type" value="Genomic_DNA"/>
</dbReference>
<evidence type="ECO:0000256" key="2">
    <source>
        <dbReference type="SAM" id="SignalP"/>
    </source>
</evidence>
<feature type="chain" id="PRO_5022053528" evidence="2">
    <location>
        <begin position="22"/>
        <end position="311"/>
    </location>
</feature>
<keyword evidence="2" id="KW-0732">Signal</keyword>
<dbReference type="InterPro" id="IPR045155">
    <property type="entry name" value="Beta-lactam_cat"/>
</dbReference>
<dbReference type="Pfam" id="PF13354">
    <property type="entry name" value="Beta-lactamase2"/>
    <property type="match status" value="1"/>
</dbReference>
<dbReference type="PANTHER" id="PTHR35333:SF4">
    <property type="entry name" value="SLR0121 PROTEIN"/>
    <property type="match status" value="1"/>
</dbReference>
<evidence type="ECO:0000259" key="3">
    <source>
        <dbReference type="Pfam" id="PF13354"/>
    </source>
</evidence>
<accession>A0A514CK23</accession>
<dbReference type="RefSeq" id="WP_141615251.1">
    <property type="nucleotide sequence ID" value="NZ_CP041253.1"/>
</dbReference>
<dbReference type="Proteomes" id="UP000316614">
    <property type="component" value="Chromosome"/>
</dbReference>
<protein>
    <submittedName>
        <fullName evidence="4">Serine hydrolase</fullName>
    </submittedName>
</protein>
<dbReference type="AlphaFoldDB" id="A0A514CK23"/>
<dbReference type="PANTHER" id="PTHR35333">
    <property type="entry name" value="BETA-LACTAMASE"/>
    <property type="match status" value="1"/>
</dbReference>
<dbReference type="SUPFAM" id="SSF56601">
    <property type="entry name" value="beta-lactamase/transpeptidase-like"/>
    <property type="match status" value="1"/>
</dbReference>
<organism evidence="4 5">
    <name type="scientific">Echinicola soli</name>
    <dbReference type="NCBI Taxonomy" id="2591634"/>
    <lineage>
        <taxon>Bacteria</taxon>
        <taxon>Pseudomonadati</taxon>
        <taxon>Bacteroidota</taxon>
        <taxon>Cytophagia</taxon>
        <taxon>Cytophagales</taxon>
        <taxon>Cyclobacteriaceae</taxon>
        <taxon>Echinicola</taxon>
    </lineage>
</organism>
<keyword evidence="4" id="KW-0378">Hydrolase</keyword>
<evidence type="ECO:0000256" key="1">
    <source>
        <dbReference type="ARBA" id="ARBA00001526"/>
    </source>
</evidence>
<comment type="catalytic activity">
    <reaction evidence="1">
        <text>a beta-lactam + H2O = a substituted beta-amino acid</text>
        <dbReference type="Rhea" id="RHEA:20401"/>
        <dbReference type="ChEBI" id="CHEBI:15377"/>
        <dbReference type="ChEBI" id="CHEBI:35627"/>
        <dbReference type="ChEBI" id="CHEBI:140347"/>
        <dbReference type="EC" id="3.5.2.6"/>
    </reaction>
</comment>
<feature type="domain" description="Beta-lactamase class A catalytic" evidence="3">
    <location>
        <begin position="46"/>
        <end position="261"/>
    </location>
</feature>
<reference evidence="4 5" key="1">
    <citation type="submission" date="2019-06" db="EMBL/GenBank/DDBJ databases">
        <title>Echinicola alkalisoli sp. nov. isolated from saline soil.</title>
        <authorList>
            <person name="Sun J.-Q."/>
            <person name="Xu L."/>
        </authorList>
    </citation>
    <scope>NUCLEOTIDE SEQUENCE [LARGE SCALE GENOMIC DNA]</scope>
    <source>
        <strain evidence="4 5">LN3S3</strain>
    </source>
</reference>
<dbReference type="GO" id="GO:0030655">
    <property type="term" value="P:beta-lactam antibiotic catabolic process"/>
    <property type="evidence" value="ECO:0007669"/>
    <property type="project" value="InterPro"/>
</dbReference>
<dbReference type="KEGG" id="echi:FKX85_13620"/>